<evidence type="ECO:0000256" key="4">
    <source>
        <dbReference type="ARBA" id="ARBA00023163"/>
    </source>
</evidence>
<keyword evidence="3" id="KW-0238">DNA-binding</keyword>
<evidence type="ECO:0000256" key="2">
    <source>
        <dbReference type="ARBA" id="ARBA00023015"/>
    </source>
</evidence>
<proteinExistence type="predicted"/>
<evidence type="ECO:0000256" key="1">
    <source>
        <dbReference type="ARBA" id="ARBA00004123"/>
    </source>
</evidence>
<sequence>MPSAFGSMKRKKSFDVLDELMLLQPWKRHVSYVPGTKFSYLRSSSACSLQAPLLSFLLIAFHHLFLSSIPIPLLFFYGRQEESHEFSLTTWLSFQSNRPRAHQLLPDPEDWNIIADIDLYKFNPWDLPGEAFFGEGEWFFFSPRERKYPNGARPNRAAGVGYWKATGTDKPILSAGSTHCIGVKKALVFYKGRPPKGIKTEWVMHEYRLLDSVVAPSQSQKQKGSMRLDDWVLCRVRQKGNFPAKSEKVTETCSPIESAFTVSVQSEEKQEEVMKTTSLTYWNENQLLGYPFESHEKRESIGEVLDPAFLMRNSPLEGGYEYFEGQQGSSPLIPSAFGSMKRKQSIDVLDELMLLQPGKRLQCSVDGLLLPAERSSACSHHAPLLSYLLIAFLILLHLPSSALPPGFRFHPTDQELINCYLTKKVTASLPSDWDIIADIDLYKFNPWELPGKACFGEGEWFFFSPRERKYPNGVRPNRAAGVGYWKATGTDKPILSADGSHCIGVKKALVFHKGRPPKGTKTEWIMQEYRLLDSKIAPSQSQKRKGGSMRLDDWVLCRVRQKGNLPTASVEEAENCSPTESSFTVSAQSEERQELVMNRTSFPDWNENQLLRYPFESHEERESIGEVLDPAIFIRNSQLGGGYDYFEVEQGSSPLIPSVFGSMKRKQSFDLLDELMLQQPRKRLQCSTDGLFSPAESAAYSSGSLNGSLLPPGFRFHPTDQELIIHYLRKKITSSLPPYSSIIAEIDLYKFNPWELPEKAVFGEGEWFFFSPRDRKYPNGVRPNRAAACGYWKATGTDKPILAANGNHCLGVKKALVFYKGRPPKGSKTDWIMHEYRLLDQSNTSMQQKHKGTMRLDDWVLCRVRHKGSLLQENDEKPSPSQSPPPPVTSVFIKSPAQHELRQQCAGKERNNLFESSDYQLMGYLMGCASQAESASENSELAHCSSFFIGEQQQPELVSSMLGSIKRKLSFGALDELMMLPPGKRMHHFASGEQLSPTESYSDDQGCLEFLI</sequence>
<protein>
    <recommendedName>
        <fullName evidence="7">NAC domain-containing protein</fullName>
    </recommendedName>
</protein>
<keyword evidence="4" id="KW-0804">Transcription</keyword>
<evidence type="ECO:0000313" key="9">
    <source>
        <dbReference type="Proteomes" id="UP000775213"/>
    </source>
</evidence>
<evidence type="ECO:0000256" key="5">
    <source>
        <dbReference type="ARBA" id="ARBA00023242"/>
    </source>
</evidence>
<evidence type="ECO:0000256" key="3">
    <source>
        <dbReference type="ARBA" id="ARBA00023125"/>
    </source>
</evidence>
<comment type="subcellular location">
    <subcellularLocation>
        <location evidence="1">Nucleus</location>
    </subcellularLocation>
</comment>
<dbReference type="InterPro" id="IPR003441">
    <property type="entry name" value="NAC-dom"/>
</dbReference>
<evidence type="ECO:0000313" key="8">
    <source>
        <dbReference type="EMBL" id="KAH0448351.1"/>
    </source>
</evidence>
<keyword evidence="9" id="KW-1185">Reference proteome</keyword>
<dbReference type="AlphaFoldDB" id="A0AAV7FWC1"/>
<dbReference type="InterPro" id="IPR036093">
    <property type="entry name" value="NAC_dom_sf"/>
</dbReference>
<dbReference type="EMBL" id="JAGFBR010000019">
    <property type="protein sequence ID" value="KAH0448351.1"/>
    <property type="molecule type" value="Genomic_DNA"/>
</dbReference>
<feature type="region of interest" description="Disordered" evidence="6">
    <location>
        <begin position="870"/>
        <end position="891"/>
    </location>
</feature>
<dbReference type="PANTHER" id="PTHR31744">
    <property type="entry name" value="PROTEIN CUP-SHAPED COTYLEDON 2-RELATED"/>
    <property type="match status" value="1"/>
</dbReference>
<dbReference type="PROSITE" id="PS51005">
    <property type="entry name" value="NAC"/>
    <property type="match status" value="3"/>
</dbReference>
<dbReference type="Proteomes" id="UP000775213">
    <property type="component" value="Unassembled WGS sequence"/>
</dbReference>
<reference evidence="8 9" key="1">
    <citation type="journal article" date="2021" name="Hortic Res">
        <title>Chromosome-scale assembly of the Dendrobium chrysotoxum genome enhances the understanding of orchid evolution.</title>
        <authorList>
            <person name="Zhang Y."/>
            <person name="Zhang G.Q."/>
            <person name="Zhang D."/>
            <person name="Liu X.D."/>
            <person name="Xu X.Y."/>
            <person name="Sun W.H."/>
            <person name="Yu X."/>
            <person name="Zhu X."/>
            <person name="Wang Z.W."/>
            <person name="Zhao X."/>
            <person name="Zhong W.Y."/>
            <person name="Chen H."/>
            <person name="Yin W.L."/>
            <person name="Huang T."/>
            <person name="Niu S.C."/>
            <person name="Liu Z.J."/>
        </authorList>
    </citation>
    <scope>NUCLEOTIDE SEQUENCE [LARGE SCALE GENOMIC DNA]</scope>
    <source>
        <strain evidence="8">Lindl</strain>
    </source>
</reference>
<keyword evidence="5" id="KW-0539">Nucleus</keyword>
<dbReference type="Pfam" id="PF02365">
    <property type="entry name" value="NAM"/>
    <property type="match status" value="3"/>
</dbReference>
<organism evidence="8 9">
    <name type="scientific">Dendrobium chrysotoxum</name>
    <name type="common">Orchid</name>
    <dbReference type="NCBI Taxonomy" id="161865"/>
    <lineage>
        <taxon>Eukaryota</taxon>
        <taxon>Viridiplantae</taxon>
        <taxon>Streptophyta</taxon>
        <taxon>Embryophyta</taxon>
        <taxon>Tracheophyta</taxon>
        <taxon>Spermatophyta</taxon>
        <taxon>Magnoliopsida</taxon>
        <taxon>Liliopsida</taxon>
        <taxon>Asparagales</taxon>
        <taxon>Orchidaceae</taxon>
        <taxon>Epidendroideae</taxon>
        <taxon>Malaxideae</taxon>
        <taxon>Dendrobiinae</taxon>
        <taxon>Dendrobium</taxon>
    </lineage>
</organism>
<name>A0AAV7FWC1_DENCH</name>
<dbReference type="PANTHER" id="PTHR31744:SF233">
    <property type="entry name" value="NAC DOMAIN-CONTAINING PROTEIN 72-LIKE"/>
    <property type="match status" value="1"/>
</dbReference>
<feature type="domain" description="NAC" evidence="7">
    <location>
        <begin position="710"/>
        <end position="867"/>
    </location>
</feature>
<dbReference type="GO" id="GO:0005634">
    <property type="term" value="C:nucleus"/>
    <property type="evidence" value="ECO:0007669"/>
    <property type="project" value="UniProtKB-SubCell"/>
</dbReference>
<dbReference type="GO" id="GO:0003677">
    <property type="term" value="F:DNA binding"/>
    <property type="evidence" value="ECO:0007669"/>
    <property type="project" value="UniProtKB-KW"/>
</dbReference>
<dbReference type="SUPFAM" id="SSF101941">
    <property type="entry name" value="NAC domain"/>
    <property type="match status" value="3"/>
</dbReference>
<accession>A0AAV7FWC1</accession>
<dbReference type="Gene3D" id="2.170.150.80">
    <property type="entry name" value="NAC domain"/>
    <property type="match status" value="3"/>
</dbReference>
<gene>
    <name evidence="8" type="ORF">IEQ34_022151</name>
</gene>
<feature type="domain" description="NAC" evidence="7">
    <location>
        <begin position="70"/>
        <end position="239"/>
    </location>
</feature>
<evidence type="ECO:0000256" key="6">
    <source>
        <dbReference type="SAM" id="MobiDB-lite"/>
    </source>
</evidence>
<evidence type="ECO:0000259" key="7">
    <source>
        <dbReference type="PROSITE" id="PS51005"/>
    </source>
</evidence>
<comment type="caution">
    <text evidence="8">The sequence shown here is derived from an EMBL/GenBank/DDBJ whole genome shotgun (WGS) entry which is preliminary data.</text>
</comment>
<keyword evidence="2" id="KW-0805">Transcription regulation</keyword>
<feature type="domain" description="NAC" evidence="7">
    <location>
        <begin position="403"/>
        <end position="562"/>
    </location>
</feature>
<dbReference type="GO" id="GO:0006355">
    <property type="term" value="P:regulation of DNA-templated transcription"/>
    <property type="evidence" value="ECO:0007669"/>
    <property type="project" value="InterPro"/>
</dbReference>